<reference evidence="2" key="1">
    <citation type="submission" date="2023-09" db="UniProtKB">
        <authorList>
            <consortium name="Ensembl"/>
        </authorList>
    </citation>
    <scope>IDENTIFICATION</scope>
</reference>
<name>A0A3B4ETR0_9CICH</name>
<dbReference type="SUPFAM" id="SSF56436">
    <property type="entry name" value="C-type lectin-like"/>
    <property type="match status" value="1"/>
</dbReference>
<dbReference type="Pfam" id="PF00059">
    <property type="entry name" value="Lectin_C"/>
    <property type="match status" value="1"/>
</dbReference>
<dbReference type="PROSITE" id="PS50041">
    <property type="entry name" value="C_TYPE_LECTIN_2"/>
    <property type="match status" value="1"/>
</dbReference>
<dbReference type="CDD" id="cd00037">
    <property type="entry name" value="CLECT"/>
    <property type="match status" value="1"/>
</dbReference>
<dbReference type="Ensembl" id="ENSPNYT00000000710.1">
    <property type="protein sequence ID" value="ENSPNYP00000000699.1"/>
    <property type="gene ID" value="ENSPNYG00000000563.1"/>
</dbReference>
<evidence type="ECO:0000259" key="1">
    <source>
        <dbReference type="PROSITE" id="PS50041"/>
    </source>
</evidence>
<sequence>MSHLCGQNKKTNQLLDSLYVCQQAGFIVLITASCPGGWTQYGNRCFLYNHDQMTWAQAQVKRICRNMNANLASVHSYDEYQFIRGVISRATHESGLTWIGGSDGQQV</sequence>
<organism evidence="2">
    <name type="scientific">Pundamilia nyererei</name>
    <dbReference type="NCBI Taxonomy" id="303518"/>
    <lineage>
        <taxon>Eukaryota</taxon>
        <taxon>Metazoa</taxon>
        <taxon>Chordata</taxon>
        <taxon>Craniata</taxon>
        <taxon>Vertebrata</taxon>
        <taxon>Euteleostomi</taxon>
        <taxon>Actinopterygii</taxon>
        <taxon>Neopterygii</taxon>
        <taxon>Teleostei</taxon>
        <taxon>Neoteleostei</taxon>
        <taxon>Acanthomorphata</taxon>
        <taxon>Ovalentaria</taxon>
        <taxon>Cichlomorphae</taxon>
        <taxon>Cichliformes</taxon>
        <taxon>Cichlidae</taxon>
        <taxon>African cichlids</taxon>
        <taxon>Pseudocrenilabrinae</taxon>
        <taxon>Haplochromini</taxon>
        <taxon>Pundamilia</taxon>
    </lineage>
</organism>
<proteinExistence type="predicted"/>
<dbReference type="GeneTree" id="ENSGT01150000287167"/>
<dbReference type="InterPro" id="IPR016186">
    <property type="entry name" value="C-type_lectin-like/link_sf"/>
</dbReference>
<dbReference type="AlphaFoldDB" id="A0A3B4ETR0"/>
<dbReference type="InterPro" id="IPR050111">
    <property type="entry name" value="C-type_lectin/snaclec_domain"/>
</dbReference>
<dbReference type="STRING" id="303518.ENSPNYP00000000699"/>
<accession>A0A3B4ETR0</accession>
<dbReference type="PANTHER" id="PTHR22803">
    <property type="entry name" value="MANNOSE, PHOSPHOLIPASE, LECTIN RECEPTOR RELATED"/>
    <property type="match status" value="1"/>
</dbReference>
<dbReference type="Gene3D" id="3.10.100.10">
    <property type="entry name" value="Mannose-Binding Protein A, subunit A"/>
    <property type="match status" value="1"/>
</dbReference>
<evidence type="ECO:0000313" key="2">
    <source>
        <dbReference type="Ensembl" id="ENSPNYP00000000699.1"/>
    </source>
</evidence>
<feature type="domain" description="C-type lectin" evidence="1">
    <location>
        <begin position="41"/>
        <end position="103"/>
    </location>
</feature>
<dbReference type="InterPro" id="IPR001304">
    <property type="entry name" value="C-type_lectin-like"/>
</dbReference>
<dbReference type="InterPro" id="IPR016187">
    <property type="entry name" value="CTDL_fold"/>
</dbReference>
<protein>
    <recommendedName>
        <fullName evidence="1">C-type lectin domain-containing protein</fullName>
    </recommendedName>
</protein>